<dbReference type="InterPro" id="IPR027783">
    <property type="entry name" value="Bacterial_PH-related"/>
</dbReference>
<reference evidence="2 3" key="1">
    <citation type="journal article" date="2013" name="Genome Announc.">
        <title>Draft Genome Sequence of the Cellulolytic Bacterium Clostridium papyrosolvens C7 (ATCC 700395).</title>
        <authorList>
            <person name="Zepeda V."/>
            <person name="Dassa B."/>
            <person name="Borovok I."/>
            <person name="Lamed R."/>
            <person name="Bayer E.A."/>
            <person name="Cate J.H."/>
        </authorList>
    </citation>
    <scope>NUCLEOTIDE SEQUENCE [LARGE SCALE GENOMIC DNA]</scope>
    <source>
        <strain evidence="2 3">C7</strain>
    </source>
</reference>
<evidence type="ECO:0000313" key="3">
    <source>
        <dbReference type="Proteomes" id="UP000016860"/>
    </source>
</evidence>
<dbReference type="RefSeq" id="WP_020816032.1">
    <property type="nucleotide sequence ID" value="NZ_ATAY01000063.1"/>
</dbReference>
<evidence type="ECO:0000313" key="2">
    <source>
        <dbReference type="EMBL" id="EPR10330.1"/>
    </source>
</evidence>
<dbReference type="OrthoDB" id="2082701at2"/>
<dbReference type="Pfam" id="PF10882">
    <property type="entry name" value="bPH_5"/>
    <property type="match status" value="1"/>
</dbReference>
<sequence>MKSGPMKVLITIVTLILAGILILFVGSVNVSITNNSVSVKGTFVSGTTIPLNEITSIEYVDSLDIGARQFGMGTYKMASGTYKNEKFGSYKLYSYSKVNAFVIIHYDDKILVFNQSDVESTKKLYNQIKQIKQIKAE</sequence>
<proteinExistence type="predicted"/>
<comment type="caution">
    <text evidence="2">The sequence shown here is derived from an EMBL/GenBank/DDBJ whole genome shotgun (WGS) entry which is preliminary data.</text>
</comment>
<feature type="domain" description="Bacterial Pleckstrin homology" evidence="1">
    <location>
        <begin position="29"/>
        <end position="126"/>
    </location>
</feature>
<organism evidence="2 3">
    <name type="scientific">Ruminiclostridium papyrosolvens C7</name>
    <dbReference type="NCBI Taxonomy" id="1330534"/>
    <lineage>
        <taxon>Bacteria</taxon>
        <taxon>Bacillati</taxon>
        <taxon>Bacillota</taxon>
        <taxon>Clostridia</taxon>
        <taxon>Eubacteriales</taxon>
        <taxon>Oscillospiraceae</taxon>
        <taxon>Ruminiclostridium</taxon>
    </lineage>
</organism>
<dbReference type="EMBL" id="ATAY01000063">
    <property type="protein sequence ID" value="EPR10330.1"/>
    <property type="molecule type" value="Genomic_DNA"/>
</dbReference>
<dbReference type="STRING" id="1330534.L323_12790"/>
<protein>
    <recommendedName>
        <fullName evidence="1">Bacterial Pleckstrin homology domain-containing protein</fullName>
    </recommendedName>
</protein>
<dbReference type="Proteomes" id="UP000016860">
    <property type="component" value="Unassembled WGS sequence"/>
</dbReference>
<gene>
    <name evidence="2" type="ORF">L323_12790</name>
</gene>
<accession>U4R0V4</accession>
<dbReference type="PATRIC" id="fig|1330534.3.peg.2534"/>
<dbReference type="AlphaFoldDB" id="U4R0V4"/>
<evidence type="ECO:0000259" key="1">
    <source>
        <dbReference type="Pfam" id="PF10882"/>
    </source>
</evidence>
<name>U4R0V4_9FIRM</name>